<reference evidence="1 2" key="1">
    <citation type="journal article" date="2024" name="Nat. Commun.">
        <title>Phylogenomics reveals the evolutionary origins of lichenization in chlorophyte algae.</title>
        <authorList>
            <person name="Puginier C."/>
            <person name="Libourel C."/>
            <person name="Otte J."/>
            <person name="Skaloud P."/>
            <person name="Haon M."/>
            <person name="Grisel S."/>
            <person name="Petersen M."/>
            <person name="Berrin J.G."/>
            <person name="Delaux P.M."/>
            <person name="Dal Grande F."/>
            <person name="Keller J."/>
        </authorList>
    </citation>
    <scope>NUCLEOTIDE SEQUENCE [LARGE SCALE GENOMIC DNA]</scope>
    <source>
        <strain evidence="1 2">SAG 2036</strain>
    </source>
</reference>
<comment type="caution">
    <text evidence="1">The sequence shown here is derived from an EMBL/GenBank/DDBJ whole genome shotgun (WGS) entry which is preliminary data.</text>
</comment>
<dbReference type="EMBL" id="JALJOQ010000085">
    <property type="protein sequence ID" value="KAK9800204.1"/>
    <property type="molecule type" value="Genomic_DNA"/>
</dbReference>
<sequence>MLPRARVGRVANFNQVHNHTGVAAGSIRVTSAQSSGSQRSSPCLALQSALIPQWRVRAPKASLKAGAQRVFLADQQLGGKGEAVPSAI</sequence>
<name>A0AAW1NV25_9CHLO</name>
<gene>
    <name evidence="1" type="ORF">WJX73_008932</name>
</gene>
<protein>
    <submittedName>
        <fullName evidence="1">Uncharacterized protein</fullName>
    </submittedName>
</protein>
<keyword evidence="2" id="KW-1185">Reference proteome</keyword>
<proteinExistence type="predicted"/>
<dbReference type="Proteomes" id="UP001465755">
    <property type="component" value="Unassembled WGS sequence"/>
</dbReference>
<dbReference type="AlphaFoldDB" id="A0AAW1NV25"/>
<organism evidence="1 2">
    <name type="scientific">Symbiochloris irregularis</name>
    <dbReference type="NCBI Taxonomy" id="706552"/>
    <lineage>
        <taxon>Eukaryota</taxon>
        <taxon>Viridiplantae</taxon>
        <taxon>Chlorophyta</taxon>
        <taxon>core chlorophytes</taxon>
        <taxon>Trebouxiophyceae</taxon>
        <taxon>Trebouxiales</taxon>
        <taxon>Trebouxiaceae</taxon>
        <taxon>Symbiochloris</taxon>
    </lineage>
</organism>
<evidence type="ECO:0000313" key="1">
    <source>
        <dbReference type="EMBL" id="KAK9800204.1"/>
    </source>
</evidence>
<evidence type="ECO:0000313" key="2">
    <source>
        <dbReference type="Proteomes" id="UP001465755"/>
    </source>
</evidence>
<accession>A0AAW1NV25</accession>